<organism evidence="1 2">
    <name type="scientific">Pseudobacteriovorax antillogorgiicola</name>
    <dbReference type="NCBI Taxonomy" id="1513793"/>
    <lineage>
        <taxon>Bacteria</taxon>
        <taxon>Pseudomonadati</taxon>
        <taxon>Bdellovibrionota</taxon>
        <taxon>Oligoflexia</taxon>
        <taxon>Oligoflexales</taxon>
        <taxon>Pseudobacteriovoracaceae</taxon>
        <taxon>Pseudobacteriovorax</taxon>
    </lineage>
</organism>
<dbReference type="AlphaFoldDB" id="A0A1Y6C4Y2"/>
<reference evidence="2" key="1">
    <citation type="submission" date="2017-04" db="EMBL/GenBank/DDBJ databases">
        <authorList>
            <person name="Varghese N."/>
            <person name="Submissions S."/>
        </authorList>
    </citation>
    <scope>NUCLEOTIDE SEQUENCE [LARGE SCALE GENOMIC DNA]</scope>
    <source>
        <strain evidence="2">RKEM611</strain>
    </source>
</reference>
<evidence type="ECO:0000313" key="2">
    <source>
        <dbReference type="Proteomes" id="UP000192907"/>
    </source>
</evidence>
<sequence>MEIDLWDIEFQDICQDIKAVEGKINVRAQTFIGQVAKKYRIVHQVQDYVDRLQTRYKRLGESMPQEPKKAKALVYWASELSNQGQSLLNHYEAYLRQYMWIQLFKIRFLGDGTESKSYLIDDLELETLSERYRSLKQMEGYLHKKNFQLRQAEKELRLTYDQLQTEEQNFLAGHSLQKQWGIGAVKAQRNPILGEIEKLIFGIAFKANPKIQEATQLKILSRDFNRKSQSIMDECRALMEHNDRLARPQFDPGKVRRIKDSLKKIRHLESTASKLALRAMPLSQASSPILLKKNSSQVKTTTGHVS</sequence>
<name>A0A1Y6C4Y2_9BACT</name>
<keyword evidence="2" id="KW-1185">Reference proteome</keyword>
<gene>
    <name evidence="1" type="ORF">SAMN06296036_11410</name>
</gene>
<evidence type="ECO:0000313" key="1">
    <source>
        <dbReference type="EMBL" id="SMF45946.1"/>
    </source>
</evidence>
<protein>
    <submittedName>
        <fullName evidence="1">Uncharacterized protein</fullName>
    </submittedName>
</protein>
<dbReference type="EMBL" id="FWZT01000014">
    <property type="protein sequence ID" value="SMF45946.1"/>
    <property type="molecule type" value="Genomic_DNA"/>
</dbReference>
<dbReference type="Proteomes" id="UP000192907">
    <property type="component" value="Unassembled WGS sequence"/>
</dbReference>
<dbReference type="RefSeq" id="WP_132321586.1">
    <property type="nucleotide sequence ID" value="NZ_FWZT01000014.1"/>
</dbReference>
<accession>A0A1Y6C4Y2</accession>
<dbReference type="STRING" id="1513793.SAMN06296036_11410"/>
<proteinExistence type="predicted"/>